<evidence type="ECO:0000313" key="3">
    <source>
        <dbReference type="Proteomes" id="UP000614915"/>
    </source>
</evidence>
<name>A0ABS0JLC9_9ACTN</name>
<gene>
    <name evidence="2" type="ORF">IW248_004144</name>
</gene>
<evidence type="ECO:0000313" key="2">
    <source>
        <dbReference type="EMBL" id="MBG6067857.1"/>
    </source>
</evidence>
<dbReference type="RefSeq" id="WP_196928310.1">
    <property type="nucleotide sequence ID" value="NZ_JADOTX010000001.1"/>
</dbReference>
<feature type="compositionally biased region" description="Basic and acidic residues" evidence="1">
    <location>
        <begin position="102"/>
        <end position="117"/>
    </location>
</feature>
<evidence type="ECO:0000256" key="1">
    <source>
        <dbReference type="SAM" id="MobiDB-lite"/>
    </source>
</evidence>
<proteinExistence type="predicted"/>
<comment type="caution">
    <text evidence="2">The sequence shown here is derived from an EMBL/GenBank/DDBJ whole genome shotgun (WGS) entry which is preliminary data.</text>
</comment>
<sequence>MTHRDPVLGNTARPRPVLGDDLADMKRQRAITSDVARLAEVTGMTHGDALQALADADGNLTAALGNVVNALSGEQPPAEVAPPAPVDVRALARQIRNGTADSDARPDIRDLAKDIRR</sequence>
<dbReference type="Proteomes" id="UP000614915">
    <property type="component" value="Unassembled WGS sequence"/>
</dbReference>
<keyword evidence="3" id="KW-1185">Reference proteome</keyword>
<accession>A0ABS0JLC9</accession>
<feature type="region of interest" description="Disordered" evidence="1">
    <location>
        <begin position="97"/>
        <end position="117"/>
    </location>
</feature>
<dbReference type="EMBL" id="JADOTX010000001">
    <property type="protein sequence ID" value="MBG6067857.1"/>
    <property type="molecule type" value="Genomic_DNA"/>
</dbReference>
<organism evidence="2 3">
    <name type="scientific">Micromonospora ureilytica</name>
    <dbReference type="NCBI Taxonomy" id="709868"/>
    <lineage>
        <taxon>Bacteria</taxon>
        <taxon>Bacillati</taxon>
        <taxon>Actinomycetota</taxon>
        <taxon>Actinomycetes</taxon>
        <taxon>Micromonosporales</taxon>
        <taxon>Micromonosporaceae</taxon>
        <taxon>Micromonospora</taxon>
    </lineage>
</organism>
<reference evidence="2 3" key="1">
    <citation type="submission" date="2020-11" db="EMBL/GenBank/DDBJ databases">
        <title>Sequencing the genomes of 1000 actinobacteria strains.</title>
        <authorList>
            <person name="Klenk H.-P."/>
        </authorList>
    </citation>
    <scope>NUCLEOTIDE SEQUENCE [LARGE SCALE GENOMIC DNA]</scope>
    <source>
        <strain evidence="2 3">DSM 101692</strain>
    </source>
</reference>
<protein>
    <submittedName>
        <fullName evidence="2">Uncharacterized protein</fullName>
    </submittedName>
</protein>